<gene>
    <name evidence="3" type="ORF">DUNSADRAFT_7858</name>
</gene>
<dbReference type="InterPro" id="IPR027312">
    <property type="entry name" value="Sda1"/>
</dbReference>
<keyword evidence="1" id="KW-0539">Nucleus</keyword>
<accession>A0ABZ3K8Z9</accession>
<organism evidence="3 4">
    <name type="scientific">Dunaliella salina</name>
    <name type="common">Green alga</name>
    <name type="synonym">Protococcus salinus</name>
    <dbReference type="NCBI Taxonomy" id="3046"/>
    <lineage>
        <taxon>Eukaryota</taxon>
        <taxon>Viridiplantae</taxon>
        <taxon>Chlorophyta</taxon>
        <taxon>core chlorophytes</taxon>
        <taxon>Chlorophyceae</taxon>
        <taxon>CS clade</taxon>
        <taxon>Chlamydomonadales</taxon>
        <taxon>Dunaliellaceae</taxon>
        <taxon>Dunaliella</taxon>
    </lineage>
</organism>
<sequence length="106" mass="11407">MRSMCSLQDLTLYKKFKNKQVSASARGLIGLFRELNPELLAKKDRGKGVDMMLRPAAYGQSQVASRVDGAELLEAAEAAGQGSEEDDFHMSSSSSSDEENSGSGKC</sequence>
<keyword evidence="4" id="KW-1185">Reference proteome</keyword>
<evidence type="ECO:0000256" key="1">
    <source>
        <dbReference type="RuleBase" id="RU365057"/>
    </source>
</evidence>
<feature type="region of interest" description="Disordered" evidence="2">
    <location>
        <begin position="74"/>
        <end position="106"/>
    </location>
</feature>
<protein>
    <recommendedName>
        <fullName evidence="1">Protein SDA1</fullName>
    </recommendedName>
</protein>
<keyword evidence="1" id="KW-0690">Ribosome biogenesis</keyword>
<dbReference type="PANTHER" id="PTHR12730:SF0">
    <property type="entry name" value="PROTEIN SDA1 HOMOLOG"/>
    <property type="match status" value="1"/>
</dbReference>
<comment type="subcellular location">
    <subcellularLocation>
        <location evidence="1">Nucleus</location>
        <location evidence="1">Nucleolus</location>
    </subcellularLocation>
</comment>
<feature type="compositionally biased region" description="Low complexity" evidence="2">
    <location>
        <begin position="90"/>
        <end position="106"/>
    </location>
</feature>
<comment type="caution">
    <text evidence="3">The sequence shown here is derived from an EMBL/GenBank/DDBJ whole genome shotgun (WGS) entry which is preliminary data.</text>
</comment>
<name>A0ABZ3K8Z9_DUNSA</name>
<evidence type="ECO:0000256" key="2">
    <source>
        <dbReference type="SAM" id="MobiDB-lite"/>
    </source>
</evidence>
<evidence type="ECO:0000313" key="3">
    <source>
        <dbReference type="EMBL" id="KAF5825647.1"/>
    </source>
</evidence>
<proteinExistence type="inferred from homology"/>
<comment type="similarity">
    <text evidence="1">Belongs to the SDA1 family.</text>
</comment>
<reference evidence="3" key="1">
    <citation type="submission" date="2017-08" db="EMBL/GenBank/DDBJ databases">
        <authorList>
            <person name="Polle J.E."/>
            <person name="Barry K."/>
            <person name="Cushman J."/>
            <person name="Schmutz J."/>
            <person name="Tran D."/>
            <person name="Hathwaick L.T."/>
            <person name="Yim W.C."/>
            <person name="Jenkins J."/>
            <person name="Mckie-Krisberg Z.M."/>
            <person name="Prochnik S."/>
            <person name="Lindquist E."/>
            <person name="Dockter R.B."/>
            <person name="Adam C."/>
            <person name="Molina H."/>
            <person name="Bunkerborg J."/>
            <person name="Jin E."/>
            <person name="Buchheim M."/>
            <person name="Magnuson J."/>
        </authorList>
    </citation>
    <scope>NUCLEOTIDE SEQUENCE</scope>
    <source>
        <strain evidence="3">CCAP 19/18</strain>
    </source>
</reference>
<keyword evidence="1" id="KW-0653">Protein transport</keyword>
<dbReference type="PANTHER" id="PTHR12730">
    <property type="entry name" value="HSDA/SDA1-RELATED"/>
    <property type="match status" value="1"/>
</dbReference>
<keyword evidence="1" id="KW-0813">Transport</keyword>
<comment type="function">
    <text evidence="1">Required for 60S pre-ribosomal subunits export to the cytoplasm.</text>
</comment>
<dbReference type="Proteomes" id="UP000815325">
    <property type="component" value="Unassembled WGS sequence"/>
</dbReference>
<evidence type="ECO:0000313" key="4">
    <source>
        <dbReference type="Proteomes" id="UP000815325"/>
    </source>
</evidence>
<dbReference type="EMBL" id="MU072296">
    <property type="protein sequence ID" value="KAF5825647.1"/>
    <property type="molecule type" value="Genomic_DNA"/>
</dbReference>